<evidence type="ECO:0000313" key="3">
    <source>
        <dbReference type="Proteomes" id="UP000199202"/>
    </source>
</evidence>
<dbReference type="Proteomes" id="UP000199202">
    <property type="component" value="Unassembled WGS sequence"/>
</dbReference>
<feature type="transmembrane region" description="Helical" evidence="1">
    <location>
        <begin position="39"/>
        <end position="59"/>
    </location>
</feature>
<evidence type="ECO:0000313" key="2">
    <source>
        <dbReference type="EMBL" id="SDH03662.1"/>
    </source>
</evidence>
<accession>A0A1G7Z4H1</accession>
<organism evidence="2 3">
    <name type="scientific">Nonomuraea jiangxiensis</name>
    <dbReference type="NCBI Taxonomy" id="633440"/>
    <lineage>
        <taxon>Bacteria</taxon>
        <taxon>Bacillati</taxon>
        <taxon>Actinomycetota</taxon>
        <taxon>Actinomycetes</taxon>
        <taxon>Streptosporangiales</taxon>
        <taxon>Streptosporangiaceae</taxon>
        <taxon>Nonomuraea</taxon>
    </lineage>
</organism>
<keyword evidence="1" id="KW-0472">Membrane</keyword>
<keyword evidence="1" id="KW-0812">Transmembrane</keyword>
<dbReference type="AlphaFoldDB" id="A0A1G7Z4H1"/>
<keyword evidence="3" id="KW-1185">Reference proteome</keyword>
<sequence length="62" mass="6528">MEAVKKGKTAHFRGTALRATAGPGDRGEFRSGGVGMADVIFVALTIAIFVVLGLVVRAVERR</sequence>
<keyword evidence="1" id="KW-1133">Transmembrane helix</keyword>
<proteinExistence type="predicted"/>
<reference evidence="2 3" key="1">
    <citation type="submission" date="2016-10" db="EMBL/GenBank/DDBJ databases">
        <authorList>
            <person name="de Groot N.N."/>
        </authorList>
    </citation>
    <scope>NUCLEOTIDE SEQUENCE [LARGE SCALE GENOMIC DNA]</scope>
    <source>
        <strain evidence="2 3">CGMCC 4.6533</strain>
    </source>
</reference>
<gene>
    <name evidence="2" type="ORF">SAMN05421869_101310</name>
</gene>
<dbReference type="STRING" id="633440.SAMN05421869_101310"/>
<dbReference type="EMBL" id="FNDJ01000001">
    <property type="protein sequence ID" value="SDH03662.1"/>
    <property type="molecule type" value="Genomic_DNA"/>
</dbReference>
<protein>
    <submittedName>
        <fullName evidence="2">Uncharacterized protein</fullName>
    </submittedName>
</protein>
<evidence type="ECO:0000256" key="1">
    <source>
        <dbReference type="SAM" id="Phobius"/>
    </source>
</evidence>
<name>A0A1G7Z4H1_9ACTN</name>